<dbReference type="eggNOG" id="COG0220">
    <property type="taxonomic scope" value="Bacteria"/>
</dbReference>
<evidence type="ECO:0000256" key="7">
    <source>
        <dbReference type="HAMAP-Rule" id="MF_01057"/>
    </source>
</evidence>
<reference evidence="8" key="1">
    <citation type="journal article" date="2013" name="Genome Announc.">
        <title>Complete Genome Sequence of Mycoplasma putrefaciens Strain 9231, One of the Agents of Contagious Agalactia in Goats.</title>
        <authorList>
            <person name="Dupuy V."/>
            <person name="Sirand-Pugnet P."/>
            <person name="Baranowski E."/>
            <person name="Barre A."/>
            <person name="Breton M."/>
            <person name="Couture C."/>
            <person name="Dordet-Frisoni E."/>
            <person name="Gaurivaud P."/>
            <person name="Jacob D."/>
            <person name="Lemaitre C."/>
            <person name="Manso-Silvan L."/>
            <person name="Nikolski M."/>
            <person name="Nouvel L.X."/>
            <person name="Poumarat F."/>
            <person name="Tardy F."/>
            <person name="Thebault P."/>
            <person name="Theil S."/>
            <person name="Citti C."/>
            <person name="Blanchard A."/>
            <person name="Thiaucourt F."/>
        </authorList>
    </citation>
    <scope>NUCLEOTIDE SEQUENCE [LARGE SCALE GENOMIC DNA]</scope>
    <source>
        <strain evidence="8">Mput9231</strain>
    </source>
</reference>
<dbReference type="NCBIfam" id="NF001080">
    <property type="entry name" value="PRK00121.2-2"/>
    <property type="match status" value="1"/>
</dbReference>
<dbReference type="PROSITE" id="PS51625">
    <property type="entry name" value="SAM_MT_TRMB"/>
    <property type="match status" value="1"/>
</dbReference>
<evidence type="ECO:0000256" key="5">
    <source>
        <dbReference type="ARBA" id="ARBA00022691"/>
    </source>
</evidence>
<keyword evidence="9" id="KW-1185">Reference proteome</keyword>
<gene>
    <name evidence="7 8" type="primary">trmB</name>
    <name evidence="8" type="ORF">MPUT9231_0660</name>
</gene>
<name>M9WBL2_9MOLU</name>
<dbReference type="CDD" id="cd02440">
    <property type="entry name" value="AdoMet_MTases"/>
    <property type="match status" value="1"/>
</dbReference>
<evidence type="ECO:0000256" key="6">
    <source>
        <dbReference type="ARBA" id="ARBA00022694"/>
    </source>
</evidence>
<evidence type="ECO:0000313" key="8">
    <source>
        <dbReference type="EMBL" id="AGJ90522.1"/>
    </source>
</evidence>
<dbReference type="UniPathway" id="UPA00989"/>
<keyword evidence="5 7" id="KW-0949">S-adenosyl-L-methionine</keyword>
<dbReference type="InterPro" id="IPR003358">
    <property type="entry name" value="tRNA_(Gua-N-7)_MeTrfase_Trmb"/>
</dbReference>
<dbReference type="SUPFAM" id="SSF53335">
    <property type="entry name" value="S-adenosyl-L-methionine-dependent methyltransferases"/>
    <property type="match status" value="1"/>
</dbReference>
<feature type="binding site" evidence="7">
    <location>
        <position position="126"/>
    </location>
    <ligand>
        <name>substrate</name>
    </ligand>
</feature>
<feature type="binding site" evidence="7">
    <location>
        <position position="122"/>
    </location>
    <ligand>
        <name>S-adenosyl-L-methionine</name>
        <dbReference type="ChEBI" id="CHEBI:59789"/>
    </ligand>
</feature>
<keyword evidence="6 7" id="KW-0819">tRNA processing</keyword>
<sequence>MRLRNKPWTKDFLEKHKQYLIHFDKQNQIDLVKVFNNQNPVHLEIGCGKGQFITTLSLKNSNINYIAIEKETTIVGVALKKSLEQYQNKQMNNLKYFNDFADDLTKMFAKDSISKIYLNFSDPWPKKRHAKKRLTFISFLNNYSKILKKGGLLEFKSDNDQLYQFSLEQLSLTDKWEIVSKTNDLYKDKKLLEDNVASEYEIKFHKQNKNINKLIIKNLK</sequence>
<dbReference type="InterPro" id="IPR029063">
    <property type="entry name" value="SAM-dependent_MTases_sf"/>
</dbReference>
<evidence type="ECO:0000256" key="4">
    <source>
        <dbReference type="ARBA" id="ARBA00022679"/>
    </source>
</evidence>
<evidence type="ECO:0000256" key="2">
    <source>
        <dbReference type="ARBA" id="ARBA00003015"/>
    </source>
</evidence>
<protein>
    <recommendedName>
        <fullName evidence="7">tRNA (guanine-N(7)-)-methyltransferase</fullName>
        <ecNumber evidence="7">2.1.1.33</ecNumber>
    </recommendedName>
    <alternativeName>
        <fullName evidence="7">tRNA (guanine(46)-N(7))-methyltransferase</fullName>
    </alternativeName>
    <alternativeName>
        <fullName evidence="7">tRNA(m7G46)-methyltransferase</fullName>
    </alternativeName>
</protein>
<dbReference type="HOGENOM" id="CLU_050910_2_1_14"/>
<dbReference type="EC" id="2.1.1.33" evidence="7"/>
<feature type="binding site" evidence="7">
    <location>
        <position position="69"/>
    </location>
    <ligand>
        <name>S-adenosyl-L-methionine</name>
        <dbReference type="ChEBI" id="CHEBI:59789"/>
    </ligand>
</feature>
<dbReference type="GO" id="GO:0043527">
    <property type="term" value="C:tRNA methyltransferase complex"/>
    <property type="evidence" value="ECO:0007669"/>
    <property type="project" value="TreeGrafter"/>
</dbReference>
<keyword evidence="4 7" id="KW-0808">Transferase</keyword>
<dbReference type="HAMAP" id="MF_01057">
    <property type="entry name" value="tRNA_methyltr_TrmB"/>
    <property type="match status" value="1"/>
</dbReference>
<comment type="function">
    <text evidence="2 7">Catalyzes the formation of N(7)-methylguanine at position 46 (m7G46) in tRNA.</text>
</comment>
<comment type="catalytic activity">
    <reaction evidence="1 7">
        <text>guanosine(46) in tRNA + S-adenosyl-L-methionine = N(7)-methylguanosine(46) in tRNA + S-adenosyl-L-homocysteine</text>
        <dbReference type="Rhea" id="RHEA:42708"/>
        <dbReference type="Rhea" id="RHEA-COMP:10188"/>
        <dbReference type="Rhea" id="RHEA-COMP:10189"/>
        <dbReference type="ChEBI" id="CHEBI:57856"/>
        <dbReference type="ChEBI" id="CHEBI:59789"/>
        <dbReference type="ChEBI" id="CHEBI:74269"/>
        <dbReference type="ChEBI" id="CHEBI:74480"/>
        <dbReference type="EC" id="2.1.1.33"/>
    </reaction>
</comment>
<dbReference type="AlphaFoldDB" id="M9WBL2"/>
<proteinExistence type="inferred from homology"/>
<accession>M9WBL2</accession>
<dbReference type="EMBL" id="CP004357">
    <property type="protein sequence ID" value="AGJ90522.1"/>
    <property type="molecule type" value="Genomic_DNA"/>
</dbReference>
<dbReference type="GO" id="GO:0008176">
    <property type="term" value="F:tRNA (guanine(46)-N7)-methyltransferase activity"/>
    <property type="evidence" value="ECO:0007669"/>
    <property type="project" value="UniProtKB-UniRule"/>
</dbReference>
<dbReference type="PANTHER" id="PTHR23417">
    <property type="entry name" value="3-DEOXY-D-MANNO-OCTULOSONIC-ACID TRANSFERASE/TRNA GUANINE-N 7 - -METHYLTRANSFERASE"/>
    <property type="match status" value="1"/>
</dbReference>
<comment type="pathway">
    <text evidence="7">tRNA modification; N(7)-methylguanine-tRNA biosynthesis.</text>
</comment>
<dbReference type="RefSeq" id="WP_015587181.1">
    <property type="nucleotide sequence ID" value="NC_021083.1"/>
</dbReference>
<organism evidence="8 9">
    <name type="scientific">Mycoplasma putrefaciens Mput9231</name>
    <dbReference type="NCBI Taxonomy" id="1292033"/>
    <lineage>
        <taxon>Bacteria</taxon>
        <taxon>Bacillati</taxon>
        <taxon>Mycoplasmatota</taxon>
        <taxon>Mollicutes</taxon>
        <taxon>Mycoplasmataceae</taxon>
        <taxon>Mycoplasma</taxon>
    </lineage>
</organism>
<dbReference type="OrthoDB" id="9802090at2"/>
<feature type="binding site" evidence="7">
    <location>
        <position position="158"/>
    </location>
    <ligand>
        <name>substrate</name>
    </ligand>
</feature>
<dbReference type="Proteomes" id="UP000012984">
    <property type="component" value="Chromosome"/>
</dbReference>
<dbReference type="InterPro" id="IPR055361">
    <property type="entry name" value="tRNA_methyltr_TrmB_bact"/>
</dbReference>
<dbReference type="Pfam" id="PF02390">
    <property type="entry name" value="Methyltransf_4"/>
    <property type="match status" value="1"/>
</dbReference>
<dbReference type="KEGG" id="mput:MPUT9231_0660"/>
<dbReference type="PATRIC" id="fig|1292033.3.peg.67"/>
<dbReference type="Gene3D" id="3.40.50.150">
    <property type="entry name" value="Vaccinia Virus protein VP39"/>
    <property type="match status" value="1"/>
</dbReference>
<evidence type="ECO:0000256" key="1">
    <source>
        <dbReference type="ARBA" id="ARBA00000142"/>
    </source>
</evidence>
<comment type="caution">
    <text evidence="7">Lacks conserved residue(s) required for the propagation of feature annotation.</text>
</comment>
<evidence type="ECO:0000256" key="3">
    <source>
        <dbReference type="ARBA" id="ARBA00022603"/>
    </source>
</evidence>
<feature type="binding site" evidence="7">
    <location>
        <position position="44"/>
    </location>
    <ligand>
        <name>S-adenosyl-L-methionine</name>
        <dbReference type="ChEBI" id="CHEBI:59789"/>
    </ligand>
</feature>
<keyword evidence="3 7" id="KW-0489">Methyltransferase</keyword>
<dbReference type="PANTHER" id="PTHR23417:SF14">
    <property type="entry name" value="PENTACOTRIPEPTIDE-REPEAT REGION OF PRORP DOMAIN-CONTAINING PROTEIN"/>
    <property type="match status" value="1"/>
</dbReference>
<comment type="similarity">
    <text evidence="7">Belongs to the class I-like SAM-binding methyltransferase superfamily. TrmB family.</text>
</comment>
<dbReference type="NCBIfam" id="TIGR00091">
    <property type="entry name" value="tRNA (guanosine(46)-N7)-methyltransferase TrmB"/>
    <property type="match status" value="1"/>
</dbReference>
<evidence type="ECO:0000313" key="9">
    <source>
        <dbReference type="Proteomes" id="UP000012984"/>
    </source>
</evidence>